<feature type="region of interest" description="Disordered" evidence="1">
    <location>
        <begin position="296"/>
        <end position="325"/>
    </location>
</feature>
<keyword evidence="2" id="KW-1133">Transmembrane helix</keyword>
<feature type="transmembrane region" description="Helical" evidence="2">
    <location>
        <begin position="106"/>
        <end position="124"/>
    </location>
</feature>
<reference evidence="3 4" key="1">
    <citation type="submission" date="2018-04" db="EMBL/GenBank/DDBJ databases">
        <title>The genome of golden apple snail Pomacea canaliculata provides insight into stress tolerance and invasive adaptation.</title>
        <authorList>
            <person name="Liu C."/>
            <person name="Liu B."/>
            <person name="Ren Y."/>
            <person name="Zhang Y."/>
            <person name="Wang H."/>
            <person name="Li S."/>
            <person name="Jiang F."/>
            <person name="Yin L."/>
            <person name="Zhang G."/>
            <person name="Qian W."/>
            <person name="Fan W."/>
        </authorList>
    </citation>
    <scope>NUCLEOTIDE SEQUENCE [LARGE SCALE GENOMIC DNA]</scope>
    <source>
        <strain evidence="3">SZHN2017</strain>
        <tissue evidence="3">Muscle</tissue>
    </source>
</reference>
<proteinExistence type="predicted"/>
<evidence type="ECO:0000313" key="3">
    <source>
        <dbReference type="EMBL" id="PVD21115.1"/>
    </source>
</evidence>
<dbReference type="GO" id="GO:0016286">
    <property type="term" value="F:small conductance calcium-activated potassium channel activity"/>
    <property type="evidence" value="ECO:0007669"/>
    <property type="project" value="InterPro"/>
</dbReference>
<keyword evidence="2" id="KW-0812">Transmembrane</keyword>
<dbReference type="GO" id="GO:0016020">
    <property type="term" value="C:membrane"/>
    <property type="evidence" value="ECO:0007669"/>
    <property type="project" value="InterPro"/>
</dbReference>
<dbReference type="InterPro" id="IPR015449">
    <property type="entry name" value="K_chnl_Ca-activ_SK"/>
</dbReference>
<feature type="region of interest" description="Disordered" evidence="1">
    <location>
        <begin position="1"/>
        <end position="20"/>
    </location>
</feature>
<protein>
    <submittedName>
        <fullName evidence="3">Uncharacterized protein</fullName>
    </submittedName>
</protein>
<sequence length="377" mass="41517">MRVQVGRPGGESTEFTQKRKPGTFQSRYSMTLPLSVRFFRLIQKLTGSDYSGPDNLTQPLVPDKTALSTKYTAIPTTNGIPNGRLRERNLGVRLELRKRLMRRRRWLVNLEFAMAVTGILLMIVENELYYANPEEKTTPAGIALRMFDGRVDDPFAVTPLSTWLSLAAELIICSIHPFPGNITATFLVVSGDSAVGSIDGVLSVLMMMRLYLVGKFIVVHSSLLTGQSTQTISAVSHVKININFVLRVHCRSNGLDGLMLNCSSGSGHRSRLEQTRSERYVYNFLTRVTRAQQVQGRGCGRSQVHHKDLHEQTGGTGARDRNGKNGDALEAALRDQNHARGESHVGGNRRSHSGAAGGVHAYITAGEKASSYPRNAK</sequence>
<comment type="caution">
    <text evidence="3">The sequence shown here is derived from an EMBL/GenBank/DDBJ whole genome shotgun (WGS) entry which is preliminary data.</text>
</comment>
<keyword evidence="2" id="KW-0472">Membrane</keyword>
<dbReference type="Proteomes" id="UP000245119">
    <property type="component" value="Linkage Group LG12"/>
</dbReference>
<evidence type="ECO:0000256" key="1">
    <source>
        <dbReference type="SAM" id="MobiDB-lite"/>
    </source>
</evidence>
<dbReference type="EMBL" id="PZQS01000012">
    <property type="protein sequence ID" value="PVD21115.1"/>
    <property type="molecule type" value="Genomic_DNA"/>
</dbReference>
<dbReference type="OrthoDB" id="73653at2759"/>
<evidence type="ECO:0000313" key="4">
    <source>
        <dbReference type="Proteomes" id="UP000245119"/>
    </source>
</evidence>
<evidence type="ECO:0000256" key="2">
    <source>
        <dbReference type="SAM" id="Phobius"/>
    </source>
</evidence>
<feature type="region of interest" description="Disordered" evidence="1">
    <location>
        <begin position="338"/>
        <end position="377"/>
    </location>
</feature>
<dbReference type="AlphaFoldDB" id="A0A2T7NIY6"/>
<keyword evidence="4" id="KW-1185">Reference proteome</keyword>
<dbReference type="PANTHER" id="PTHR10153">
    <property type="entry name" value="SMALL CONDUCTANCE CALCIUM-ACTIVATED POTASSIUM CHANNEL"/>
    <property type="match status" value="1"/>
</dbReference>
<organism evidence="3 4">
    <name type="scientific">Pomacea canaliculata</name>
    <name type="common">Golden apple snail</name>
    <dbReference type="NCBI Taxonomy" id="400727"/>
    <lineage>
        <taxon>Eukaryota</taxon>
        <taxon>Metazoa</taxon>
        <taxon>Spiralia</taxon>
        <taxon>Lophotrochozoa</taxon>
        <taxon>Mollusca</taxon>
        <taxon>Gastropoda</taxon>
        <taxon>Caenogastropoda</taxon>
        <taxon>Architaenioglossa</taxon>
        <taxon>Ampullarioidea</taxon>
        <taxon>Ampullariidae</taxon>
        <taxon>Pomacea</taxon>
    </lineage>
</organism>
<gene>
    <name evidence="3" type="ORF">C0Q70_19281</name>
</gene>
<name>A0A2T7NIY6_POMCA</name>
<accession>A0A2T7NIY6</accession>